<proteinExistence type="predicted"/>
<evidence type="ECO:0000313" key="1">
    <source>
        <dbReference type="EMBL" id="MPN28967.1"/>
    </source>
</evidence>
<reference evidence="1" key="1">
    <citation type="submission" date="2019-08" db="EMBL/GenBank/DDBJ databases">
        <authorList>
            <person name="Kucharzyk K."/>
            <person name="Murdoch R.W."/>
            <person name="Higgins S."/>
            <person name="Loffler F."/>
        </authorList>
    </citation>
    <scope>NUCLEOTIDE SEQUENCE</scope>
</reference>
<comment type="caution">
    <text evidence="1">The sequence shown here is derived from an EMBL/GenBank/DDBJ whole genome shotgun (WGS) entry which is preliminary data.</text>
</comment>
<organism evidence="1">
    <name type="scientific">bioreactor metagenome</name>
    <dbReference type="NCBI Taxonomy" id="1076179"/>
    <lineage>
        <taxon>unclassified sequences</taxon>
        <taxon>metagenomes</taxon>
        <taxon>ecological metagenomes</taxon>
    </lineage>
</organism>
<dbReference type="AlphaFoldDB" id="A0A645GQ09"/>
<name>A0A645GQ09_9ZZZZ</name>
<gene>
    <name evidence="1" type="ORF">SDC9_176414</name>
</gene>
<protein>
    <submittedName>
        <fullName evidence="1">Uncharacterized protein</fullName>
    </submittedName>
</protein>
<dbReference type="EMBL" id="VSSQ01079437">
    <property type="protein sequence ID" value="MPN28967.1"/>
    <property type="molecule type" value="Genomic_DNA"/>
</dbReference>
<accession>A0A645GQ09</accession>
<sequence length="110" mass="12454">MMERAYNTKAGVEQKQDVLPEFLRNEKTQGTQTIFDVEQEEMNLMWVPEEYRAIHGFEIATKLFAGKGKLIITSIGYISDKSIYGAIKENGIEVHIIGDSNKVFNLLGTI</sequence>